<dbReference type="EMBL" id="JADKMA010000005">
    <property type="protein sequence ID" value="MBO8190461.1"/>
    <property type="molecule type" value="Genomic_DNA"/>
</dbReference>
<organism evidence="2 3">
    <name type="scientific">Streptomyces oryzae</name>
    <dbReference type="NCBI Taxonomy" id="1434886"/>
    <lineage>
        <taxon>Bacteria</taxon>
        <taxon>Bacillati</taxon>
        <taxon>Actinomycetota</taxon>
        <taxon>Actinomycetes</taxon>
        <taxon>Kitasatosporales</taxon>
        <taxon>Streptomycetaceae</taxon>
        <taxon>Streptomyces</taxon>
    </lineage>
</organism>
<dbReference type="PROSITE" id="PS51186">
    <property type="entry name" value="GNAT"/>
    <property type="match status" value="1"/>
</dbReference>
<dbReference type="SUPFAM" id="SSF55729">
    <property type="entry name" value="Acyl-CoA N-acyltransferases (Nat)"/>
    <property type="match status" value="1"/>
</dbReference>
<gene>
    <name evidence="2" type="ORF">ITI46_01825</name>
</gene>
<dbReference type="InterPro" id="IPR016181">
    <property type="entry name" value="Acyl_CoA_acyltransferase"/>
</dbReference>
<reference evidence="2 3" key="1">
    <citation type="submission" date="2020-11" db="EMBL/GenBank/DDBJ databases">
        <title>Streptomyces spirodelae sp. nov., isolated from duckweed.</title>
        <authorList>
            <person name="Saimee Y."/>
            <person name="Duangmal K."/>
        </authorList>
    </citation>
    <scope>NUCLEOTIDE SEQUENCE [LARGE SCALE GENOMIC DNA]</scope>
    <source>
        <strain evidence="2 3">S16-07</strain>
    </source>
</reference>
<evidence type="ECO:0000313" key="3">
    <source>
        <dbReference type="Proteomes" id="UP001519064"/>
    </source>
</evidence>
<dbReference type="Gene3D" id="3.40.630.30">
    <property type="match status" value="1"/>
</dbReference>
<accession>A0ABS3X5V3</accession>
<feature type="domain" description="N-acetyltransferase" evidence="1">
    <location>
        <begin position="50"/>
        <end position="181"/>
    </location>
</feature>
<dbReference type="Pfam" id="PF00583">
    <property type="entry name" value="Acetyltransf_1"/>
    <property type="match status" value="1"/>
</dbReference>
<name>A0ABS3X5V3_9ACTN</name>
<proteinExistence type="predicted"/>
<comment type="caution">
    <text evidence="2">The sequence shown here is derived from an EMBL/GenBank/DDBJ whole genome shotgun (WGS) entry which is preliminary data.</text>
</comment>
<evidence type="ECO:0000259" key="1">
    <source>
        <dbReference type="PROSITE" id="PS51186"/>
    </source>
</evidence>
<evidence type="ECO:0000313" key="2">
    <source>
        <dbReference type="EMBL" id="MBO8190461.1"/>
    </source>
</evidence>
<sequence>MAVGDERLLGRHVLLEADEATVHQVAAAVRVPHTWMMVFAEPEVVTGWLPSGWEVDHAETGHLMTAGLQTTRPVPPEGYTRTVESRDGVTYVRVDDAATGDPAASGQAAVLGETAVMDRILTQEAHRRRGLGSLVMRTLADSTVAAGATLGLLGATPQGRALYETLGWKAHSILTECVYRP</sequence>
<protein>
    <submittedName>
        <fullName evidence="2">GNAT family N-acetyltransferase</fullName>
    </submittedName>
</protein>
<keyword evidence="3" id="KW-1185">Reference proteome</keyword>
<dbReference type="Proteomes" id="UP001519064">
    <property type="component" value="Unassembled WGS sequence"/>
</dbReference>
<dbReference type="InterPro" id="IPR000182">
    <property type="entry name" value="GNAT_dom"/>
</dbReference>